<dbReference type="Proteomes" id="UP000199052">
    <property type="component" value="Unassembled WGS sequence"/>
</dbReference>
<sequence>MEYVPDRLAVTGVGGPVEVVVGLLVLLGLAWWLWRRHAAKARPEISPTREAAEVGRHALRAAPRPAPAAEQSPRASSREVETSARPAARGSLFVYGGAAGKAWYRHDGVYAVIDVETTGFSPERGDRVIEIAIARVDAAGRVLDEYATLLNPQGRDTGPVFVHGITNEAVRDAPTFADVAGDILARLDGAVIVAHNASFEERFLAGEFARAGVVISPLPALCTLWLGQRTFDTPNHKLATLARHADIPLVDAHAALGDVRAVAALLPHMLARHGAPIRYGCAPMIGAHLVRWPAGLVRPKTRAVAMRKGADGWMASLVARLPLSGAEVVDADAAAYLDALSTVLEDGKIIGDEAKSLARLAGAAGFGAAQVAALNERFLESMREAALEDEVLTISELRDLNATAKVLGVPDYFDDLPPTGGSSLSVPVVAVKRSTAVAVQQPPAVQTAAKRRCGHCREVGHYRPTCPQLVEV</sequence>
<organism evidence="7 8">
    <name type="scientific">Actinopolymorpha cephalotaxi</name>
    <dbReference type="NCBI Taxonomy" id="504797"/>
    <lineage>
        <taxon>Bacteria</taxon>
        <taxon>Bacillati</taxon>
        <taxon>Actinomycetota</taxon>
        <taxon>Actinomycetes</taxon>
        <taxon>Propionibacteriales</taxon>
        <taxon>Actinopolymorphaceae</taxon>
        <taxon>Actinopolymorpha</taxon>
    </lineage>
</organism>
<dbReference type="GO" id="GO:0003676">
    <property type="term" value="F:nucleic acid binding"/>
    <property type="evidence" value="ECO:0007669"/>
    <property type="project" value="InterPro"/>
</dbReference>
<keyword evidence="5" id="KW-1133">Transmembrane helix</keyword>
<gene>
    <name evidence="7" type="ORF">SAMN05421678_11817</name>
</gene>
<evidence type="ECO:0000259" key="6">
    <source>
        <dbReference type="SMART" id="SM00479"/>
    </source>
</evidence>
<proteinExistence type="predicted"/>
<reference evidence="7 8" key="1">
    <citation type="submission" date="2016-10" db="EMBL/GenBank/DDBJ databases">
        <authorList>
            <person name="de Groot N.N."/>
        </authorList>
    </citation>
    <scope>NUCLEOTIDE SEQUENCE [LARGE SCALE GENOMIC DNA]</scope>
    <source>
        <strain evidence="7 8">CPCC 202808</strain>
    </source>
</reference>
<dbReference type="SUPFAM" id="SSF53098">
    <property type="entry name" value="Ribonuclease H-like"/>
    <property type="match status" value="1"/>
</dbReference>
<keyword evidence="2" id="KW-0378">Hydrolase</keyword>
<evidence type="ECO:0000256" key="1">
    <source>
        <dbReference type="ARBA" id="ARBA00022722"/>
    </source>
</evidence>
<dbReference type="EMBL" id="FOOI01000018">
    <property type="protein sequence ID" value="SFH44477.1"/>
    <property type="molecule type" value="Genomic_DNA"/>
</dbReference>
<dbReference type="CDD" id="cd06127">
    <property type="entry name" value="DEDDh"/>
    <property type="match status" value="1"/>
</dbReference>
<evidence type="ECO:0000256" key="3">
    <source>
        <dbReference type="ARBA" id="ARBA00022839"/>
    </source>
</evidence>
<dbReference type="STRING" id="504797.SAMN05421678_11817"/>
<dbReference type="InterPro" id="IPR013520">
    <property type="entry name" value="Ribonucl_H"/>
</dbReference>
<accession>A0A1I3A2Y7</accession>
<keyword evidence="5" id="KW-0472">Membrane</keyword>
<dbReference type="FunFam" id="3.30.420.10:FF:000045">
    <property type="entry name" value="3'-5' exonuclease DinG"/>
    <property type="match status" value="1"/>
</dbReference>
<keyword evidence="3" id="KW-0269">Exonuclease</keyword>
<name>A0A1I3A2Y7_9ACTN</name>
<feature type="transmembrane region" description="Helical" evidence="5">
    <location>
        <begin position="12"/>
        <end position="34"/>
    </location>
</feature>
<feature type="domain" description="Exonuclease" evidence="6">
    <location>
        <begin position="109"/>
        <end position="275"/>
    </location>
</feature>
<evidence type="ECO:0000256" key="2">
    <source>
        <dbReference type="ARBA" id="ARBA00022801"/>
    </source>
</evidence>
<dbReference type="SMART" id="SM00479">
    <property type="entry name" value="EXOIII"/>
    <property type="match status" value="1"/>
</dbReference>
<dbReference type="Pfam" id="PF00929">
    <property type="entry name" value="RNase_T"/>
    <property type="match status" value="1"/>
</dbReference>
<feature type="compositionally biased region" description="Low complexity" evidence="4">
    <location>
        <begin position="61"/>
        <end position="75"/>
    </location>
</feature>
<dbReference type="PANTHER" id="PTHR30231">
    <property type="entry name" value="DNA POLYMERASE III SUBUNIT EPSILON"/>
    <property type="match status" value="1"/>
</dbReference>
<evidence type="ECO:0000256" key="5">
    <source>
        <dbReference type="SAM" id="Phobius"/>
    </source>
</evidence>
<protein>
    <submittedName>
        <fullName evidence="7">DNA polymerase III, epsilon subunit</fullName>
    </submittedName>
</protein>
<dbReference type="InterPro" id="IPR036397">
    <property type="entry name" value="RNaseH_sf"/>
</dbReference>
<feature type="region of interest" description="Disordered" evidence="4">
    <location>
        <begin position="61"/>
        <end position="83"/>
    </location>
</feature>
<dbReference type="PANTHER" id="PTHR30231:SF4">
    <property type="entry name" value="PROTEIN NEN2"/>
    <property type="match status" value="1"/>
</dbReference>
<evidence type="ECO:0000313" key="8">
    <source>
        <dbReference type="Proteomes" id="UP000199052"/>
    </source>
</evidence>
<keyword evidence="1" id="KW-0540">Nuclease</keyword>
<dbReference type="GO" id="GO:0005829">
    <property type="term" value="C:cytosol"/>
    <property type="evidence" value="ECO:0007669"/>
    <property type="project" value="TreeGrafter"/>
</dbReference>
<dbReference type="Gene3D" id="3.30.420.10">
    <property type="entry name" value="Ribonuclease H-like superfamily/Ribonuclease H"/>
    <property type="match status" value="1"/>
</dbReference>
<dbReference type="AlphaFoldDB" id="A0A1I3A2Y7"/>
<dbReference type="InterPro" id="IPR012337">
    <property type="entry name" value="RNaseH-like_sf"/>
</dbReference>
<evidence type="ECO:0000256" key="4">
    <source>
        <dbReference type="SAM" id="MobiDB-lite"/>
    </source>
</evidence>
<keyword evidence="5" id="KW-0812">Transmembrane</keyword>
<dbReference type="GO" id="GO:0008408">
    <property type="term" value="F:3'-5' exonuclease activity"/>
    <property type="evidence" value="ECO:0007669"/>
    <property type="project" value="TreeGrafter"/>
</dbReference>
<evidence type="ECO:0000313" key="7">
    <source>
        <dbReference type="EMBL" id="SFH44477.1"/>
    </source>
</evidence>